<feature type="compositionally biased region" description="Polar residues" evidence="2">
    <location>
        <begin position="243"/>
        <end position="253"/>
    </location>
</feature>
<dbReference type="RefSeq" id="WP_058470833.1">
    <property type="nucleotide sequence ID" value="NZ_CAAAIC010000003.1"/>
</dbReference>
<keyword evidence="3" id="KW-1133">Transmembrane helix</keyword>
<keyword evidence="3" id="KW-0812">Transmembrane</keyword>
<evidence type="ECO:0000313" key="4">
    <source>
        <dbReference type="EMBL" id="KTD17032.1"/>
    </source>
</evidence>
<feature type="transmembrane region" description="Helical" evidence="3">
    <location>
        <begin position="20"/>
        <end position="40"/>
    </location>
</feature>
<organism evidence="4 5">
    <name type="scientific">Legionella jordanis</name>
    <dbReference type="NCBI Taxonomy" id="456"/>
    <lineage>
        <taxon>Bacteria</taxon>
        <taxon>Pseudomonadati</taxon>
        <taxon>Pseudomonadota</taxon>
        <taxon>Gammaproteobacteria</taxon>
        <taxon>Legionellales</taxon>
        <taxon>Legionellaceae</taxon>
        <taxon>Legionella</taxon>
    </lineage>
</organism>
<keyword evidence="1" id="KW-0175">Coiled coil</keyword>
<dbReference type="OrthoDB" id="5636848at2"/>
<accession>A0A0W0VAA5</accession>
<protein>
    <submittedName>
        <fullName evidence="4">Coiled coil protein</fullName>
    </submittedName>
</protein>
<feature type="compositionally biased region" description="Basic and acidic residues" evidence="2">
    <location>
        <begin position="233"/>
        <end position="242"/>
    </location>
</feature>
<reference evidence="4 5" key="1">
    <citation type="submission" date="2015-11" db="EMBL/GenBank/DDBJ databases">
        <title>Genomic analysis of 38 Legionella species identifies large and diverse effector repertoires.</title>
        <authorList>
            <person name="Burstein D."/>
            <person name="Amaro F."/>
            <person name="Zusman T."/>
            <person name="Lifshitz Z."/>
            <person name="Cohen O."/>
            <person name="Gilbert J.A."/>
            <person name="Pupko T."/>
            <person name="Shuman H.A."/>
            <person name="Segal G."/>
        </authorList>
    </citation>
    <scope>NUCLEOTIDE SEQUENCE [LARGE SCALE GENOMIC DNA]</scope>
    <source>
        <strain evidence="4 5">BL-540</strain>
    </source>
</reference>
<feature type="coiled-coil region" evidence="1">
    <location>
        <begin position="99"/>
        <end position="126"/>
    </location>
</feature>
<evidence type="ECO:0000256" key="2">
    <source>
        <dbReference type="SAM" id="MobiDB-lite"/>
    </source>
</evidence>
<feature type="region of interest" description="Disordered" evidence="2">
    <location>
        <begin position="233"/>
        <end position="253"/>
    </location>
</feature>
<name>A0A0W0VAA5_9GAMM</name>
<evidence type="ECO:0000256" key="1">
    <source>
        <dbReference type="SAM" id="Coils"/>
    </source>
</evidence>
<keyword evidence="5" id="KW-1185">Reference proteome</keyword>
<proteinExistence type="predicted"/>
<evidence type="ECO:0000313" key="5">
    <source>
        <dbReference type="Proteomes" id="UP000055035"/>
    </source>
</evidence>
<comment type="caution">
    <text evidence="4">The sequence shown here is derived from an EMBL/GenBank/DDBJ whole genome shotgun (WGS) entry which is preliminary data.</text>
</comment>
<dbReference type="AlphaFoldDB" id="A0A0W0VAA5"/>
<evidence type="ECO:0000256" key="3">
    <source>
        <dbReference type="SAM" id="Phobius"/>
    </source>
</evidence>
<dbReference type="PATRIC" id="fig|456.5.peg.1432"/>
<dbReference type="EMBL" id="LNYJ01000011">
    <property type="protein sequence ID" value="KTD17032.1"/>
    <property type="molecule type" value="Genomic_DNA"/>
</dbReference>
<gene>
    <name evidence="4" type="ORF">Ljor_1338</name>
</gene>
<keyword evidence="3" id="KW-0472">Membrane</keyword>
<sequence>MDFTAAVSFISSLSQISQPSTILIVVATLAFFAVSTIDLFRRSFGTSAQNNLTSDEVKFSPEHLQIHTCGLITKRLSAAQMEEAKTLIYTAELPGSSHNQKLLAKLKVSMEQYENLDERLKKIEELDGKNTLVDGDELLPSTDIAHPVLLFKAYYKNEELRAVPASTKISDAENLKLLLERHPIHTITRESYDNPLEYKNKPTFFLYHNYTGYSFELETQAKRIKKKIEQLGKMDAESESQAKESSTTSRLAI</sequence>
<dbReference type="Proteomes" id="UP000055035">
    <property type="component" value="Unassembled WGS sequence"/>
</dbReference>